<dbReference type="InterPro" id="IPR051543">
    <property type="entry name" value="Serine_Peptidase_S9A"/>
</dbReference>
<reference evidence="8" key="1">
    <citation type="journal article" date="2014" name="Int. J. Syst. Evol. Microbiol.">
        <title>Complete genome sequence of Corynebacterium casei LMG S-19264T (=DSM 44701T), isolated from a smear-ripened cheese.</title>
        <authorList>
            <consortium name="US DOE Joint Genome Institute (JGI-PGF)"/>
            <person name="Walter F."/>
            <person name="Albersmeier A."/>
            <person name="Kalinowski J."/>
            <person name="Ruckert C."/>
        </authorList>
    </citation>
    <scope>NUCLEOTIDE SEQUENCE</scope>
    <source>
        <strain evidence="8">CGMCC 1.12785</strain>
    </source>
</reference>
<organism evidence="8 9">
    <name type="scientific">Sediminivirga luteola</name>
    <dbReference type="NCBI Taxonomy" id="1774748"/>
    <lineage>
        <taxon>Bacteria</taxon>
        <taxon>Bacillati</taxon>
        <taxon>Actinomycetota</taxon>
        <taxon>Actinomycetes</taxon>
        <taxon>Micrococcales</taxon>
        <taxon>Brevibacteriaceae</taxon>
        <taxon>Sediminivirga</taxon>
    </lineage>
</organism>
<dbReference type="Gene3D" id="2.130.10.120">
    <property type="entry name" value="Prolyl oligopeptidase, N-terminal domain"/>
    <property type="match status" value="1"/>
</dbReference>
<evidence type="ECO:0000313" key="9">
    <source>
        <dbReference type="Proteomes" id="UP000616114"/>
    </source>
</evidence>
<evidence type="ECO:0000256" key="2">
    <source>
        <dbReference type="ARBA" id="ARBA00022670"/>
    </source>
</evidence>
<evidence type="ECO:0000259" key="6">
    <source>
        <dbReference type="Pfam" id="PF00326"/>
    </source>
</evidence>
<sequence>MPPHETQPPRAAKKPVVRRHHGHEFIDDYEWLRQKDAPEVRAHLEAENAYATARLADQEELRQAIFTEIKERTQETDMSVPVRQGDWWYFSRTEEGKDYPLSCRVPADASGTGAWVPPSIRQSESLPGEQVMLDLNAEAEGHDFFQLGSFDVSPDGGLLAYAVDTTGDERYELRVRDLTTGQDLPDVIPDTFAGACWEPSGQYLFYSTVDEAWRPDKIWRHRLGTSPEEDIVVFHQPDERYWTGLDVTRSQRYLLIYTGSKVTSTVYVLDAADPCGPFTEVWPQREGVEYGVEHAVVDGEDRFLITHNRDRADFDVVDVDAADPRDESRWRPVLGDVTGMRIEGIDAFAGYLALSYRQDGLPRAGLIRLRAAGLYGALEPVAIEEELGSLALGTNPEFHQPAVRLLYVSMATPAVVFDLDVATGERRVLKRQQVLGDFDPSRYEQRRLWAVAADGTRIPVSLVWSPQAVGAIAAEGADDAGTAHAADALAGTAQGESARKPAAPAPLLLYGYGSYEASMDPYFSVARLSLLDRGMVYAVAHVRGGGEMGRAWYEQGRLLEKKNTFTDFIAAAEHLIAEGWTAPDRLVAQGGSAGGLLMGAVANMAPGLFAGISAEVPFVDPLTTILDPSLPLTVTEWDEWGDPLHDPHVYAYMREYTPYENIGQVAPGHEYPAILALTSLHDTRVLYVEPAKWVARLREAGADAILKVEMSAGHGGVSGRYQGWRETALEFAWLLRTAGAA</sequence>
<comment type="similarity">
    <text evidence="1">Belongs to the peptidase S9A family.</text>
</comment>
<dbReference type="AlphaFoldDB" id="A0A8J2XKW4"/>
<dbReference type="InterPro" id="IPR002471">
    <property type="entry name" value="Pept_S9_AS"/>
</dbReference>
<dbReference type="PROSITE" id="PS00708">
    <property type="entry name" value="PRO_ENDOPEP_SER"/>
    <property type="match status" value="1"/>
</dbReference>
<feature type="domain" description="Peptidase S9A N-terminal" evidence="7">
    <location>
        <begin position="9"/>
        <end position="431"/>
    </location>
</feature>
<dbReference type="RefSeq" id="WP_188550318.1">
    <property type="nucleotide sequence ID" value="NZ_BMFY01000005.1"/>
</dbReference>
<comment type="caution">
    <text evidence="8">The sequence shown here is derived from an EMBL/GenBank/DDBJ whole genome shotgun (WGS) entry which is preliminary data.</text>
</comment>
<dbReference type="GO" id="GO:0006508">
    <property type="term" value="P:proteolysis"/>
    <property type="evidence" value="ECO:0007669"/>
    <property type="project" value="UniProtKB-KW"/>
</dbReference>
<dbReference type="Pfam" id="PF02897">
    <property type="entry name" value="Peptidase_S9_N"/>
    <property type="match status" value="1"/>
</dbReference>
<keyword evidence="9" id="KW-1185">Reference proteome</keyword>
<dbReference type="GO" id="GO:0004252">
    <property type="term" value="F:serine-type endopeptidase activity"/>
    <property type="evidence" value="ECO:0007669"/>
    <property type="project" value="InterPro"/>
</dbReference>
<proteinExistence type="inferred from homology"/>
<dbReference type="SUPFAM" id="SSF53474">
    <property type="entry name" value="alpha/beta-Hydrolases"/>
    <property type="match status" value="1"/>
</dbReference>
<dbReference type="InterPro" id="IPR001375">
    <property type="entry name" value="Peptidase_S9_cat"/>
</dbReference>
<keyword evidence="2" id="KW-0645">Protease</keyword>
<evidence type="ECO:0000259" key="7">
    <source>
        <dbReference type="Pfam" id="PF02897"/>
    </source>
</evidence>
<keyword evidence="3" id="KW-0378">Hydrolase</keyword>
<evidence type="ECO:0000256" key="1">
    <source>
        <dbReference type="ARBA" id="ARBA00005228"/>
    </source>
</evidence>
<feature type="compositionally biased region" description="Basic residues" evidence="5">
    <location>
        <begin position="11"/>
        <end position="20"/>
    </location>
</feature>
<feature type="region of interest" description="Disordered" evidence="5">
    <location>
        <begin position="1"/>
        <end position="20"/>
    </location>
</feature>
<dbReference type="InterPro" id="IPR023302">
    <property type="entry name" value="Pept_S9A_N"/>
</dbReference>
<reference evidence="8" key="2">
    <citation type="submission" date="2020-09" db="EMBL/GenBank/DDBJ databases">
        <authorList>
            <person name="Sun Q."/>
            <person name="Zhou Y."/>
        </authorList>
    </citation>
    <scope>NUCLEOTIDE SEQUENCE</scope>
    <source>
        <strain evidence="8">CGMCC 1.12785</strain>
    </source>
</reference>
<evidence type="ECO:0000256" key="5">
    <source>
        <dbReference type="SAM" id="MobiDB-lite"/>
    </source>
</evidence>
<dbReference type="Pfam" id="PF00326">
    <property type="entry name" value="Peptidase_S9"/>
    <property type="match status" value="1"/>
</dbReference>
<dbReference type="Proteomes" id="UP000616114">
    <property type="component" value="Unassembled WGS sequence"/>
</dbReference>
<dbReference type="InterPro" id="IPR002470">
    <property type="entry name" value="Peptidase_S9A"/>
</dbReference>
<evidence type="ECO:0000313" key="8">
    <source>
        <dbReference type="EMBL" id="GGA13193.1"/>
    </source>
</evidence>
<dbReference type="PRINTS" id="PR00862">
    <property type="entry name" value="PROLIGOPTASE"/>
</dbReference>
<dbReference type="Gene3D" id="3.40.50.1820">
    <property type="entry name" value="alpha/beta hydrolase"/>
    <property type="match status" value="1"/>
</dbReference>
<protein>
    <submittedName>
        <fullName evidence="8">Oligopeptidase</fullName>
    </submittedName>
</protein>
<dbReference type="PANTHER" id="PTHR11757">
    <property type="entry name" value="PROTEASE FAMILY S9A OLIGOPEPTIDASE"/>
    <property type="match status" value="1"/>
</dbReference>
<feature type="domain" description="Peptidase S9 prolyl oligopeptidase catalytic" evidence="6">
    <location>
        <begin position="522"/>
        <end position="739"/>
    </location>
</feature>
<dbReference type="InterPro" id="IPR029058">
    <property type="entry name" value="AB_hydrolase_fold"/>
</dbReference>
<name>A0A8J2XKW4_9MICO</name>
<evidence type="ECO:0000256" key="4">
    <source>
        <dbReference type="ARBA" id="ARBA00022825"/>
    </source>
</evidence>
<gene>
    <name evidence="8" type="ORF">GCM10011333_15150</name>
</gene>
<accession>A0A8J2XKW4</accession>
<evidence type="ECO:0000256" key="3">
    <source>
        <dbReference type="ARBA" id="ARBA00022801"/>
    </source>
</evidence>
<dbReference type="EMBL" id="BMFY01000005">
    <property type="protein sequence ID" value="GGA13193.1"/>
    <property type="molecule type" value="Genomic_DNA"/>
</dbReference>
<dbReference type="PANTHER" id="PTHR11757:SF19">
    <property type="entry name" value="PROLYL ENDOPEPTIDASE-LIKE"/>
    <property type="match status" value="1"/>
</dbReference>
<keyword evidence="4" id="KW-0720">Serine protease</keyword>
<dbReference type="SUPFAM" id="SSF50993">
    <property type="entry name" value="Peptidase/esterase 'gauge' domain"/>
    <property type="match status" value="1"/>
</dbReference>